<name>A0A9X2GKE9_9ACTN</name>
<keyword evidence="3" id="KW-1185">Reference proteome</keyword>
<evidence type="ECO:0000256" key="1">
    <source>
        <dbReference type="SAM" id="MobiDB-lite"/>
    </source>
</evidence>
<dbReference type="Proteomes" id="UP001139648">
    <property type="component" value="Unassembled WGS sequence"/>
</dbReference>
<feature type="compositionally biased region" description="Basic and acidic residues" evidence="1">
    <location>
        <begin position="14"/>
        <end position="23"/>
    </location>
</feature>
<protein>
    <submittedName>
        <fullName evidence="2">Uncharacterized protein</fullName>
    </submittedName>
</protein>
<dbReference type="EMBL" id="JAMZEB010000002">
    <property type="protein sequence ID" value="MCP2357121.1"/>
    <property type="molecule type" value="Genomic_DNA"/>
</dbReference>
<dbReference type="AlphaFoldDB" id="A0A9X2GKE9"/>
<feature type="compositionally biased region" description="Basic residues" evidence="1">
    <location>
        <begin position="24"/>
        <end position="39"/>
    </location>
</feature>
<proteinExistence type="predicted"/>
<evidence type="ECO:0000313" key="2">
    <source>
        <dbReference type="EMBL" id="MCP2357121.1"/>
    </source>
</evidence>
<gene>
    <name evidence="2" type="ORF">HD597_004141</name>
</gene>
<accession>A0A9X2GKE9</accession>
<feature type="region of interest" description="Disordered" evidence="1">
    <location>
        <begin position="1"/>
        <end position="49"/>
    </location>
</feature>
<organism evidence="2 3">
    <name type="scientific">Nonomuraea thailandensis</name>
    <dbReference type="NCBI Taxonomy" id="1188745"/>
    <lineage>
        <taxon>Bacteria</taxon>
        <taxon>Bacillati</taxon>
        <taxon>Actinomycetota</taxon>
        <taxon>Actinomycetes</taxon>
        <taxon>Streptosporangiales</taxon>
        <taxon>Streptosporangiaceae</taxon>
        <taxon>Nonomuraea</taxon>
    </lineage>
</organism>
<evidence type="ECO:0000313" key="3">
    <source>
        <dbReference type="Proteomes" id="UP001139648"/>
    </source>
</evidence>
<reference evidence="2" key="1">
    <citation type="submission" date="2022-06" db="EMBL/GenBank/DDBJ databases">
        <title>Sequencing the genomes of 1000 actinobacteria strains.</title>
        <authorList>
            <person name="Klenk H.-P."/>
        </authorList>
    </citation>
    <scope>NUCLEOTIDE SEQUENCE</scope>
    <source>
        <strain evidence="2">DSM 46694</strain>
    </source>
</reference>
<comment type="caution">
    <text evidence="2">The sequence shown here is derived from an EMBL/GenBank/DDBJ whole genome shotgun (WGS) entry which is preliminary data.</text>
</comment>
<sequence>MAPLTATGVPVARLRSERGERPRRPAAHARPRSCPRGRRTALDCTVLSR</sequence>